<dbReference type="PANTHER" id="PTHR30592">
    <property type="entry name" value="FORMATE DEHYDROGENASE"/>
    <property type="match status" value="1"/>
</dbReference>
<dbReference type="Gene3D" id="3.40.140.10">
    <property type="entry name" value="Cytidine Deaminase, domain 2"/>
    <property type="match status" value="1"/>
</dbReference>
<keyword evidence="1" id="KW-0501">Molybdenum cofactor biosynthesis</keyword>
<dbReference type="PIRSF" id="PIRSF015626">
    <property type="entry name" value="FdhD"/>
    <property type="match status" value="1"/>
</dbReference>
<evidence type="ECO:0000313" key="4">
    <source>
        <dbReference type="Proteomes" id="UP000186905"/>
    </source>
</evidence>
<dbReference type="InterPro" id="IPR003786">
    <property type="entry name" value="FdhD"/>
</dbReference>
<feature type="active site" description="Cysteine persulfide intermediate" evidence="1">
    <location>
        <position position="115"/>
    </location>
</feature>
<comment type="subcellular location">
    <subcellularLocation>
        <location evidence="1">Cytoplasm</location>
    </subcellularLocation>
</comment>
<dbReference type="EMBL" id="MJIL01000099">
    <property type="protein sequence ID" value="OLQ70074.1"/>
    <property type="molecule type" value="Genomic_DNA"/>
</dbReference>
<dbReference type="PANTHER" id="PTHR30592:SF4">
    <property type="entry name" value="SULFUR CARRIER PROTEIN FDHD"/>
    <property type="match status" value="1"/>
</dbReference>
<proteinExistence type="inferred from homology"/>
<gene>
    <name evidence="1" type="primary">fdhD</name>
    <name evidence="3" type="ORF">BIT28_11110</name>
</gene>
<evidence type="ECO:0000256" key="2">
    <source>
        <dbReference type="SAM" id="MobiDB-lite"/>
    </source>
</evidence>
<evidence type="ECO:0000256" key="1">
    <source>
        <dbReference type="HAMAP-Rule" id="MF_00187"/>
    </source>
</evidence>
<sequence length="311" mass="34099">MTQLPKIIKTNSSVNQTMTVQVMDEYGDMMEKEIACEHPLTVYLNWIEVVTLMTLGERPSALVLGYLKNQGFIEDIDAIESLIIDWDTNSAAVITKESTDGLEKKLGKKTVTSGCGQGTMFGNVMKKLEGVTLPQPEIPQSKLYGLLESLTHHNETYKAAGAVHGCAVCKDTDILSFVEDVGRHNAVDTLAGEMWLKGETGEDKIFYTTGRLTSEMVIKVAQMGIPVLLSRSGATQMGYELAQKLGITMIARAKGNRFQVYNGQENLVLDVKGANVKDGNKLPPLDDQHKPEHKGENDHQRAETKQTGGNA</sequence>
<dbReference type="HAMAP" id="MF_00187">
    <property type="entry name" value="FdhD"/>
    <property type="match status" value="1"/>
</dbReference>
<dbReference type="AlphaFoldDB" id="A0A1Q9G705"/>
<keyword evidence="4" id="KW-1185">Reference proteome</keyword>
<dbReference type="Proteomes" id="UP000186905">
    <property type="component" value="Unassembled WGS sequence"/>
</dbReference>
<feature type="region of interest" description="Disordered" evidence="2">
    <location>
        <begin position="275"/>
        <end position="311"/>
    </location>
</feature>
<dbReference type="InterPro" id="IPR016193">
    <property type="entry name" value="Cytidine_deaminase-like"/>
</dbReference>
<feature type="compositionally biased region" description="Basic and acidic residues" evidence="2">
    <location>
        <begin position="278"/>
        <end position="304"/>
    </location>
</feature>
<comment type="caution">
    <text evidence="3">The sequence shown here is derived from an EMBL/GenBank/DDBJ whole genome shotgun (WGS) entry which is preliminary data.</text>
</comment>
<dbReference type="RefSeq" id="WP_075768074.1">
    <property type="nucleotide sequence ID" value="NZ_MJIL01000099.1"/>
</dbReference>
<name>A0A1Q9G705_9GAMM</name>
<accession>A0A1Q9G705</accession>
<reference evidence="3 4" key="1">
    <citation type="submission" date="2016-09" db="EMBL/GenBank/DDBJ databases">
        <title>Photobacterium proteolyticum sp. nov. a protease producing bacterium isolated from ocean sediments of Laizhou Bay.</title>
        <authorList>
            <person name="Li Y."/>
        </authorList>
    </citation>
    <scope>NUCLEOTIDE SEQUENCE [LARGE SCALE GENOMIC DNA]</scope>
    <source>
        <strain evidence="3 4">13-12</strain>
    </source>
</reference>
<dbReference type="GO" id="GO:0005737">
    <property type="term" value="C:cytoplasm"/>
    <property type="evidence" value="ECO:0007669"/>
    <property type="project" value="UniProtKB-SubCell"/>
</dbReference>
<dbReference type="NCBIfam" id="TIGR00129">
    <property type="entry name" value="fdhD_narQ"/>
    <property type="match status" value="1"/>
</dbReference>
<comment type="caution">
    <text evidence="1">Lacks conserved residue(s) required for the propagation of feature annotation.</text>
</comment>
<organism evidence="3 4">
    <name type="scientific">Photobacterium proteolyticum</name>
    <dbReference type="NCBI Taxonomy" id="1903952"/>
    <lineage>
        <taxon>Bacteria</taxon>
        <taxon>Pseudomonadati</taxon>
        <taxon>Pseudomonadota</taxon>
        <taxon>Gammaproteobacteria</taxon>
        <taxon>Vibrionales</taxon>
        <taxon>Vibrionaceae</taxon>
        <taxon>Photobacterium</taxon>
    </lineage>
</organism>
<protein>
    <recommendedName>
        <fullName evidence="1">Sulfur carrier protein FdhD</fullName>
    </recommendedName>
</protein>
<dbReference type="SUPFAM" id="SSF53927">
    <property type="entry name" value="Cytidine deaminase-like"/>
    <property type="match status" value="1"/>
</dbReference>
<dbReference type="GO" id="GO:0016783">
    <property type="term" value="F:sulfurtransferase activity"/>
    <property type="evidence" value="ECO:0007669"/>
    <property type="project" value="InterPro"/>
</dbReference>
<dbReference type="GO" id="GO:0097163">
    <property type="term" value="F:sulfur carrier activity"/>
    <property type="evidence" value="ECO:0007669"/>
    <property type="project" value="UniProtKB-UniRule"/>
</dbReference>
<comment type="similarity">
    <text evidence="1">Belongs to the FdhD family.</text>
</comment>
<dbReference type="Pfam" id="PF02634">
    <property type="entry name" value="FdhD-NarQ"/>
    <property type="match status" value="1"/>
</dbReference>
<keyword evidence="1" id="KW-0963">Cytoplasm</keyword>
<dbReference type="STRING" id="1903952.BIT28_11110"/>
<dbReference type="GO" id="GO:0006777">
    <property type="term" value="P:Mo-molybdopterin cofactor biosynthetic process"/>
    <property type="evidence" value="ECO:0007669"/>
    <property type="project" value="UniProtKB-UniRule"/>
</dbReference>
<evidence type="ECO:0000313" key="3">
    <source>
        <dbReference type="EMBL" id="OLQ70074.1"/>
    </source>
</evidence>
<dbReference type="Gene3D" id="3.10.20.10">
    <property type="match status" value="1"/>
</dbReference>
<comment type="function">
    <text evidence="1">Required for formate dehydrogenase (FDH) activity. Acts as a sulfur carrier protein that transfers sulfur from IscS to the molybdenum cofactor prior to its insertion into FDH.</text>
</comment>